<name>A0AAV8X0K1_9CUCU</name>
<dbReference type="EMBL" id="JANEYF010004032">
    <property type="protein sequence ID" value="KAJ8932514.1"/>
    <property type="molecule type" value="Genomic_DNA"/>
</dbReference>
<feature type="region of interest" description="Disordered" evidence="1">
    <location>
        <begin position="43"/>
        <end position="108"/>
    </location>
</feature>
<protein>
    <submittedName>
        <fullName evidence="2">Uncharacterized protein</fullName>
    </submittedName>
</protein>
<dbReference type="Proteomes" id="UP001162156">
    <property type="component" value="Unassembled WGS sequence"/>
</dbReference>
<dbReference type="AlphaFoldDB" id="A0AAV8X0K1"/>
<evidence type="ECO:0000256" key="1">
    <source>
        <dbReference type="SAM" id="MobiDB-lite"/>
    </source>
</evidence>
<evidence type="ECO:0000313" key="3">
    <source>
        <dbReference type="Proteomes" id="UP001162156"/>
    </source>
</evidence>
<gene>
    <name evidence="2" type="ORF">NQ314_014606</name>
</gene>
<feature type="region of interest" description="Disordered" evidence="1">
    <location>
        <begin position="1"/>
        <end position="21"/>
    </location>
</feature>
<comment type="caution">
    <text evidence="2">The sequence shown here is derived from an EMBL/GenBank/DDBJ whole genome shotgun (WGS) entry which is preliminary data.</text>
</comment>
<keyword evidence="3" id="KW-1185">Reference proteome</keyword>
<reference evidence="2" key="1">
    <citation type="journal article" date="2023" name="Insect Mol. Biol.">
        <title>Genome sequencing provides insights into the evolution of gene families encoding plant cell wall-degrading enzymes in longhorned beetles.</title>
        <authorList>
            <person name="Shin N.R."/>
            <person name="Okamura Y."/>
            <person name="Kirsch R."/>
            <person name="Pauchet Y."/>
        </authorList>
    </citation>
    <scope>NUCLEOTIDE SEQUENCE</scope>
    <source>
        <strain evidence="2">RBIC_L_NR</strain>
    </source>
</reference>
<proteinExistence type="predicted"/>
<feature type="compositionally biased region" description="Basic and acidic residues" evidence="1">
    <location>
        <begin position="80"/>
        <end position="95"/>
    </location>
</feature>
<accession>A0AAV8X0K1</accession>
<organism evidence="2 3">
    <name type="scientific">Rhamnusium bicolor</name>
    <dbReference type="NCBI Taxonomy" id="1586634"/>
    <lineage>
        <taxon>Eukaryota</taxon>
        <taxon>Metazoa</taxon>
        <taxon>Ecdysozoa</taxon>
        <taxon>Arthropoda</taxon>
        <taxon>Hexapoda</taxon>
        <taxon>Insecta</taxon>
        <taxon>Pterygota</taxon>
        <taxon>Neoptera</taxon>
        <taxon>Endopterygota</taxon>
        <taxon>Coleoptera</taxon>
        <taxon>Polyphaga</taxon>
        <taxon>Cucujiformia</taxon>
        <taxon>Chrysomeloidea</taxon>
        <taxon>Cerambycidae</taxon>
        <taxon>Lepturinae</taxon>
        <taxon>Rhagiini</taxon>
        <taxon>Rhamnusium</taxon>
    </lineage>
</organism>
<dbReference type="PANTHER" id="PTHR34239:SF2">
    <property type="entry name" value="TRANSPOSABLE ELEMENT P TRANSPOSASE_THAP9 CONSERVED DOMAIN-CONTAINING PROTEIN"/>
    <property type="match status" value="1"/>
</dbReference>
<sequence>MGKNIRKYENSSSSSSEDEDLVRQCIEKLKGKLKRKCIRERARRPFQASRPCVPSKVLKVAGSGSSKGLGSPSGSNRNIFRQERDSSTRESERSVSVRGGRSAPPQSDVLSLQASDLEDNSSVVGDMALQNDPLELEAIEPAIQHVLGNEGTLQPKVGDVIHTHIAQQWKNILMTGIQEDTRNKLLLKYPPIKNCPLVEAPKLNKEIKLAVNEPAVRRDNRMANIQNQIGASLAALGQALTLLLGKEISENDLKLIELVGDAGRMLCDVHHAESESRKKFFGLLSKSDI</sequence>
<dbReference type="PANTHER" id="PTHR34239">
    <property type="entry name" value="APPLE DOMAIN-CONTAINING PROTEIN"/>
    <property type="match status" value="1"/>
</dbReference>
<feature type="compositionally biased region" description="Low complexity" evidence="1">
    <location>
        <begin position="55"/>
        <end position="75"/>
    </location>
</feature>
<evidence type="ECO:0000313" key="2">
    <source>
        <dbReference type="EMBL" id="KAJ8932514.1"/>
    </source>
</evidence>